<accession>A0ABW0JH97</accession>
<comment type="similarity">
    <text evidence="1">Belongs to the type-I restriction system S methylase family.</text>
</comment>
<dbReference type="PANTHER" id="PTHR30408:SF12">
    <property type="entry name" value="TYPE I RESTRICTION ENZYME MJAVIII SPECIFICITY SUBUNIT"/>
    <property type="match status" value="1"/>
</dbReference>
<evidence type="ECO:0000256" key="1">
    <source>
        <dbReference type="ARBA" id="ARBA00010923"/>
    </source>
</evidence>
<dbReference type="EC" id="3.1.21.-" evidence="5"/>
<reference evidence="6" key="1">
    <citation type="journal article" date="2019" name="Int. J. Syst. Evol. Microbiol.">
        <title>The Global Catalogue of Microorganisms (GCM) 10K type strain sequencing project: providing services to taxonomists for standard genome sequencing and annotation.</title>
        <authorList>
            <consortium name="The Broad Institute Genomics Platform"/>
            <consortium name="The Broad Institute Genome Sequencing Center for Infectious Disease"/>
            <person name="Wu L."/>
            <person name="Ma J."/>
        </authorList>
    </citation>
    <scope>NUCLEOTIDE SEQUENCE [LARGE SCALE GENOMIC DNA]</scope>
    <source>
        <strain evidence="6">JCM 17130</strain>
    </source>
</reference>
<dbReference type="InterPro" id="IPR044946">
    <property type="entry name" value="Restrct_endonuc_typeI_TRD_sf"/>
</dbReference>
<name>A0ABW0JH97_9GAMM</name>
<dbReference type="Gene3D" id="1.10.287.1120">
    <property type="entry name" value="Bipartite methylase S protein"/>
    <property type="match status" value="1"/>
</dbReference>
<dbReference type="RefSeq" id="WP_377301521.1">
    <property type="nucleotide sequence ID" value="NZ_JBHSMK010000002.1"/>
</dbReference>
<keyword evidence="5" id="KW-0540">Nuclease</keyword>
<dbReference type="Proteomes" id="UP001596013">
    <property type="component" value="Unassembled WGS sequence"/>
</dbReference>
<organism evidence="5 6">
    <name type="scientific">Rhodanobacter umsongensis</name>
    <dbReference type="NCBI Taxonomy" id="633153"/>
    <lineage>
        <taxon>Bacteria</taxon>
        <taxon>Pseudomonadati</taxon>
        <taxon>Pseudomonadota</taxon>
        <taxon>Gammaproteobacteria</taxon>
        <taxon>Lysobacterales</taxon>
        <taxon>Rhodanobacteraceae</taxon>
        <taxon>Rhodanobacter</taxon>
    </lineage>
</organism>
<dbReference type="EMBL" id="JBHSMK010000002">
    <property type="protein sequence ID" value="MFC5435325.1"/>
    <property type="molecule type" value="Genomic_DNA"/>
</dbReference>
<evidence type="ECO:0000259" key="4">
    <source>
        <dbReference type="Pfam" id="PF01420"/>
    </source>
</evidence>
<dbReference type="PANTHER" id="PTHR30408">
    <property type="entry name" value="TYPE-1 RESTRICTION ENZYME ECOKI SPECIFICITY PROTEIN"/>
    <property type="match status" value="1"/>
</dbReference>
<evidence type="ECO:0000256" key="3">
    <source>
        <dbReference type="ARBA" id="ARBA00023125"/>
    </source>
</evidence>
<dbReference type="CDD" id="cd17256">
    <property type="entry name" value="RMtype1_S_EcoJA65PI-TRD1-CR1_like"/>
    <property type="match status" value="1"/>
</dbReference>
<dbReference type="SUPFAM" id="SSF116734">
    <property type="entry name" value="DNA methylase specificity domain"/>
    <property type="match status" value="2"/>
</dbReference>
<protein>
    <submittedName>
        <fullName evidence="5">Restriction endonuclease subunit S</fullName>
        <ecNumber evidence="5">3.1.21.-</ecNumber>
    </submittedName>
</protein>
<dbReference type="InterPro" id="IPR052021">
    <property type="entry name" value="Type-I_RS_S_subunit"/>
</dbReference>
<keyword evidence="2" id="KW-0680">Restriction system</keyword>
<dbReference type="GO" id="GO:0004519">
    <property type="term" value="F:endonuclease activity"/>
    <property type="evidence" value="ECO:0007669"/>
    <property type="project" value="UniProtKB-KW"/>
</dbReference>
<keyword evidence="3" id="KW-0238">DNA-binding</keyword>
<proteinExistence type="inferred from homology"/>
<keyword evidence="6" id="KW-1185">Reference proteome</keyword>
<evidence type="ECO:0000256" key="2">
    <source>
        <dbReference type="ARBA" id="ARBA00022747"/>
    </source>
</evidence>
<dbReference type="InterPro" id="IPR000055">
    <property type="entry name" value="Restrct_endonuc_typeI_TRD"/>
</dbReference>
<dbReference type="Pfam" id="PF01420">
    <property type="entry name" value="Methylase_S"/>
    <property type="match status" value="1"/>
</dbReference>
<keyword evidence="5" id="KW-0255">Endonuclease</keyword>
<gene>
    <name evidence="5" type="ORF">ACFPME_02070</name>
</gene>
<feature type="domain" description="Type I restriction modification DNA specificity" evidence="4">
    <location>
        <begin position="4"/>
        <end position="176"/>
    </location>
</feature>
<dbReference type="Gene3D" id="3.90.220.20">
    <property type="entry name" value="DNA methylase specificity domains"/>
    <property type="match status" value="2"/>
</dbReference>
<dbReference type="GO" id="GO:0016787">
    <property type="term" value="F:hydrolase activity"/>
    <property type="evidence" value="ECO:0007669"/>
    <property type="project" value="UniProtKB-KW"/>
</dbReference>
<keyword evidence="5" id="KW-0378">Hydrolase</keyword>
<comment type="caution">
    <text evidence="5">The sequence shown here is derived from an EMBL/GenBank/DDBJ whole genome shotgun (WGS) entry which is preliminary data.</text>
</comment>
<evidence type="ECO:0000313" key="6">
    <source>
        <dbReference type="Proteomes" id="UP001596013"/>
    </source>
</evidence>
<evidence type="ECO:0000313" key="5">
    <source>
        <dbReference type="EMBL" id="MFC5435325.1"/>
    </source>
</evidence>
<sequence>MNAPEGWALATLGSKCSIEIGGTPSRGANAYWDTDGSTDNAWVSIKDMHSRLINDTAERISDLGVRHSNVKLQPKGTLLLSFKLTIGRVAFAGVPLYTNEAIAGLQSKTLDSEYLYHGLQQWDLLQGVDQAIKGATLNKAKLRKISFNHPESRAEQSKIAEVLSTVDRAMAQTEALIAKQQRIKTGLMQDLLTRGIDGHGQLRSEATHAFKDSPLGRIPVEWDVCSLERAVRSDSPITYGVVQPGKEDEYGVLFVRGGDIYQGEISISKLRTISKAVSAPYRRTLLEGGELLMSLVGYPGEVAVVPETLAGANIARQAALIRLSDHFAPAFVMCYLLSSDGKRQVLGSSLGSAQQVVNLKDLRTVVVPMPDEVEQSAIAERVAELFSQQKKTMKALNKLRSLKTALMQDLLTGKVRVTPLLPLAGKPTA</sequence>
<dbReference type="CDD" id="cd17244">
    <property type="entry name" value="RMtype1_S_Apa101655I-TRD2-CR2_like"/>
    <property type="match status" value="1"/>
</dbReference>